<keyword evidence="2" id="KW-0812">Transmembrane</keyword>
<comment type="caution">
    <text evidence="3">The sequence shown here is derived from an EMBL/GenBank/DDBJ whole genome shotgun (WGS) entry which is preliminary data.</text>
</comment>
<feature type="transmembrane region" description="Helical" evidence="2">
    <location>
        <begin position="33"/>
        <end position="53"/>
    </location>
</feature>
<keyword evidence="4" id="KW-1185">Reference proteome</keyword>
<feature type="transmembrane region" description="Helical" evidence="2">
    <location>
        <begin position="65"/>
        <end position="86"/>
    </location>
</feature>
<feature type="region of interest" description="Disordered" evidence="1">
    <location>
        <begin position="153"/>
        <end position="172"/>
    </location>
</feature>
<evidence type="ECO:0000313" key="3">
    <source>
        <dbReference type="EMBL" id="GHG88946.1"/>
    </source>
</evidence>
<dbReference type="RefSeq" id="WP_028093302.1">
    <property type="nucleotide sequence ID" value="NZ_BNAP01000005.1"/>
</dbReference>
<keyword evidence="2" id="KW-0472">Membrane</keyword>
<reference evidence="3" key="2">
    <citation type="submission" date="2020-09" db="EMBL/GenBank/DDBJ databases">
        <authorList>
            <person name="Sun Q."/>
            <person name="Zhou Y."/>
        </authorList>
    </citation>
    <scope>NUCLEOTIDE SEQUENCE</scope>
    <source>
        <strain evidence="3">CGMCC 1.7081</strain>
    </source>
</reference>
<dbReference type="Proteomes" id="UP000611500">
    <property type="component" value="Unassembled WGS sequence"/>
</dbReference>
<evidence type="ECO:0000256" key="1">
    <source>
        <dbReference type="SAM" id="MobiDB-lite"/>
    </source>
</evidence>
<gene>
    <name evidence="3" type="ORF">GCM10010961_18380</name>
</gene>
<keyword evidence="2" id="KW-1133">Transmembrane helix</keyword>
<sequence length="344" mass="37396">MSDPRSESRPGDRDRSTPLGMYARPSAARLSGIELTAGALSLIWLAGSALYLLTRPASGETAVDGLRFVVTLMAIFLPVAMIWVAATTLRTARVMREESARLQMAVDAIRQAQIAQAQRGAIPADGAIQKKLDEIAATAKKTETALATFHTIRQSEPRPVTPPVPAPARDSDDQAALELGTPAEALSAPLVIEDFVRALHFPETAEDEEGFGALRRTLKDRKAAQLIQAAQDVLTLLSQDGIYMDDLHPDRARPEVWRQFAQGVRGRAVAALGGVRDRSSLALTAARMKQDPIFRDAVHHFLRRFDQMFAAFAEEATDAEITALAETRTARAFMLVGRVAGTFD</sequence>
<dbReference type="EMBL" id="BNAP01000005">
    <property type="protein sequence ID" value="GHG88946.1"/>
    <property type="molecule type" value="Genomic_DNA"/>
</dbReference>
<feature type="compositionally biased region" description="Basic and acidic residues" evidence="1">
    <location>
        <begin position="1"/>
        <end position="16"/>
    </location>
</feature>
<proteinExistence type="predicted"/>
<name>A0A8J3MC22_9RHOB</name>
<feature type="region of interest" description="Disordered" evidence="1">
    <location>
        <begin position="1"/>
        <end position="20"/>
    </location>
</feature>
<evidence type="ECO:0000256" key="2">
    <source>
        <dbReference type="SAM" id="Phobius"/>
    </source>
</evidence>
<dbReference type="AlphaFoldDB" id="A0A8J3MC22"/>
<accession>A0A8J3MC22</accession>
<protein>
    <submittedName>
        <fullName evidence="3">Uncharacterized protein</fullName>
    </submittedName>
</protein>
<reference evidence="3" key="1">
    <citation type="journal article" date="2014" name="Int. J. Syst. Evol. Microbiol.">
        <title>Complete genome sequence of Corynebacterium casei LMG S-19264T (=DSM 44701T), isolated from a smear-ripened cheese.</title>
        <authorList>
            <consortium name="US DOE Joint Genome Institute (JGI-PGF)"/>
            <person name="Walter F."/>
            <person name="Albersmeier A."/>
            <person name="Kalinowski J."/>
            <person name="Ruckert C."/>
        </authorList>
    </citation>
    <scope>NUCLEOTIDE SEQUENCE</scope>
    <source>
        <strain evidence="3">CGMCC 1.7081</strain>
    </source>
</reference>
<evidence type="ECO:0000313" key="4">
    <source>
        <dbReference type="Proteomes" id="UP000611500"/>
    </source>
</evidence>
<organism evidence="3 4">
    <name type="scientific">Pseudodonghicola xiamenensis</name>
    <dbReference type="NCBI Taxonomy" id="337702"/>
    <lineage>
        <taxon>Bacteria</taxon>
        <taxon>Pseudomonadati</taxon>
        <taxon>Pseudomonadota</taxon>
        <taxon>Alphaproteobacteria</taxon>
        <taxon>Rhodobacterales</taxon>
        <taxon>Paracoccaceae</taxon>
        <taxon>Pseudodonghicola</taxon>
    </lineage>
</organism>